<dbReference type="InterPro" id="IPR048555">
    <property type="entry name" value="DACNH"/>
</dbReference>
<protein>
    <recommendedName>
        <fullName evidence="1">DAC domain-containing protein</fullName>
    </recommendedName>
</protein>
<name>A0ABW9RGH0_9GAMM</name>
<comment type="caution">
    <text evidence="2">The sequence shown here is derived from an EMBL/GenBank/DDBJ whole genome shotgun (WGS) entry which is preliminary data.</text>
</comment>
<evidence type="ECO:0000259" key="1">
    <source>
        <dbReference type="PROSITE" id="PS51794"/>
    </source>
</evidence>
<evidence type="ECO:0000313" key="2">
    <source>
        <dbReference type="EMBL" id="MTD28560.1"/>
    </source>
</evidence>
<dbReference type="Pfam" id="PF21750">
    <property type="entry name" value="DACNH"/>
    <property type="match status" value="1"/>
</dbReference>
<dbReference type="RefSeq" id="WP_154753809.1">
    <property type="nucleotide sequence ID" value="NZ_WLZX01000007.1"/>
</dbReference>
<dbReference type="PROSITE" id="PS51794">
    <property type="entry name" value="DAC"/>
    <property type="match status" value="1"/>
</dbReference>
<accession>A0ABW9RGH0</accession>
<dbReference type="EMBL" id="WLZX01000007">
    <property type="protein sequence ID" value="MTD28560.1"/>
    <property type="molecule type" value="Genomic_DNA"/>
</dbReference>
<evidence type="ECO:0000313" key="3">
    <source>
        <dbReference type="Proteomes" id="UP000480164"/>
    </source>
</evidence>
<dbReference type="Pfam" id="PF21752">
    <property type="entry name" value="DACNG"/>
    <property type="match status" value="1"/>
</dbReference>
<gene>
    <name evidence="2" type="ORF">GK011_16615</name>
</gene>
<sequence>MKRNVIYLFMWGYQSHYRIWLENYTKNVFEQLGIKDKPKVLLVGACSPEKNNNNPICIEPEDGEWGLDLFPNLLAAIEENIKNHPNKNIFYGDALSMREKPERIRRDSVTTSVRHALKPYDENNNTQSFCGMAYPVGDYYVVPVIQVPQCVIKKTKSIEVLNWAGHTYTLSFIRACLYELLDKANDELKKPEAGRSKWGAVKVRDVLQPAAEHFLFQANQGIHGKQVQYQNEYLFEHLNMISSLMYEGEKIEGKLIIFNPDSQSVNFTLKFKEYVPIKNFRWSRKVLQMATNEVALICDGSKIYGLGKLNQDYDSAEKEVLIIEFLDHYYWALYYDNSIMMYSHYAQPELPQKLISEQDFIVNFARVFPETSKKDHQYIWELFNTSIKQLSGCMLVFASDAKEEAQRLLHQGTGVEPVLMNKELLSRVRHIDGSILLDPFGVCYAIGVILDGIANDECTPSRGSRFNSGMRYIYNDDMKAKRRLSIVVSEDRTVDIIPLLPPRISEKELESHVSGLESSNENNYHKHQSWLDDHRFYLNQERCDRSNQALDRLDAIPREVGELRWLVEHFVVSLEMDESFFLPRI</sequence>
<feature type="domain" description="DAC" evidence="1">
    <location>
        <begin position="357"/>
        <end position="511"/>
    </location>
</feature>
<dbReference type="Proteomes" id="UP000480164">
    <property type="component" value="Unassembled WGS sequence"/>
</dbReference>
<proteinExistence type="predicted"/>
<organism evidence="2 3">
    <name type="scientific">Erwinia sorbitola</name>
    <dbReference type="NCBI Taxonomy" id="2681984"/>
    <lineage>
        <taxon>Bacteria</taxon>
        <taxon>Pseudomonadati</taxon>
        <taxon>Pseudomonadota</taxon>
        <taxon>Gammaproteobacteria</taxon>
        <taxon>Enterobacterales</taxon>
        <taxon>Erwiniaceae</taxon>
        <taxon>Erwinia</taxon>
    </lineage>
</organism>
<reference evidence="2 3" key="1">
    <citation type="submission" date="2019-11" db="EMBL/GenBank/DDBJ databases">
        <title>Erwinia sp. nov., isolated from feces of birds in Tibet plateau of China.</title>
        <authorList>
            <person name="Ge Y."/>
        </authorList>
    </citation>
    <scope>NUCLEOTIDE SEQUENCE [LARGE SCALE GENOMIC DNA]</scope>
    <source>
        <strain evidence="2 3">J316</strain>
    </source>
</reference>
<keyword evidence="3" id="KW-1185">Reference proteome</keyword>
<dbReference type="InterPro" id="IPR003390">
    <property type="entry name" value="DNA_integrity_scan_DisA_N"/>
</dbReference>
<dbReference type="InterPro" id="IPR048554">
    <property type="entry name" value="DACNG"/>
</dbReference>